<reference evidence="2 3" key="1">
    <citation type="submission" date="2018-07" db="EMBL/GenBank/DDBJ databases">
        <title>Genomic Encyclopedia of Type Strains, Phase IV (KMG-IV): sequencing the most valuable type-strain genomes for metagenomic binning, comparative biology and taxonomic classification.</title>
        <authorList>
            <person name="Goeker M."/>
        </authorList>
    </citation>
    <scope>NUCLEOTIDE SEQUENCE [LARGE SCALE GENOMIC DNA]</scope>
    <source>
        <strain evidence="2 3">DSM 21352</strain>
    </source>
</reference>
<evidence type="ECO:0000256" key="1">
    <source>
        <dbReference type="SAM" id="MobiDB-lite"/>
    </source>
</evidence>
<name>A0A370FLF8_9BURK</name>
<sequence>MRMNEPGPDMTSLPAPGMAEVASWLARWPHPGTPVLAALDDAQLLLTWMHGGALQAHRLPLGLRTLGDAHFRHQPARPVELEAAIDTVEDALMRPHPPLPAGRVLCPAGGFGRVLPLVAGATREDVEALFQQFAAVSLGRPGAGLPQDAASTAAILVLRELMHHLDFARWAAGPPDSSQIGPHTASAARLPDS</sequence>
<dbReference type="AlphaFoldDB" id="A0A370FLF8"/>
<comment type="caution">
    <text evidence="2">The sequence shown here is derived from an EMBL/GenBank/DDBJ whole genome shotgun (WGS) entry which is preliminary data.</text>
</comment>
<evidence type="ECO:0000313" key="2">
    <source>
        <dbReference type="EMBL" id="RDI28526.1"/>
    </source>
</evidence>
<keyword evidence="3" id="KW-1185">Reference proteome</keyword>
<dbReference type="Proteomes" id="UP000255265">
    <property type="component" value="Unassembled WGS sequence"/>
</dbReference>
<accession>A0A370FLF8</accession>
<feature type="region of interest" description="Disordered" evidence="1">
    <location>
        <begin position="173"/>
        <end position="193"/>
    </location>
</feature>
<dbReference type="EMBL" id="QQAV01000001">
    <property type="protein sequence ID" value="RDI28526.1"/>
    <property type="molecule type" value="Genomic_DNA"/>
</dbReference>
<evidence type="ECO:0000313" key="3">
    <source>
        <dbReference type="Proteomes" id="UP000255265"/>
    </source>
</evidence>
<protein>
    <submittedName>
        <fullName evidence="2">Uncharacterized protein</fullName>
    </submittedName>
</protein>
<gene>
    <name evidence="2" type="ORF">DFR41_101281</name>
</gene>
<proteinExistence type="predicted"/>
<organism evidence="2 3">
    <name type="scientific">Pseudacidovorax intermedius</name>
    <dbReference type="NCBI Taxonomy" id="433924"/>
    <lineage>
        <taxon>Bacteria</taxon>
        <taxon>Pseudomonadati</taxon>
        <taxon>Pseudomonadota</taxon>
        <taxon>Betaproteobacteria</taxon>
        <taxon>Burkholderiales</taxon>
        <taxon>Comamonadaceae</taxon>
        <taxon>Pseudacidovorax</taxon>
    </lineage>
</organism>